<dbReference type="Proteomes" id="UP000314294">
    <property type="component" value="Unassembled WGS sequence"/>
</dbReference>
<name>A0A4Z2F9J0_9TELE</name>
<comment type="caution">
    <text evidence="2">The sequence shown here is derived from an EMBL/GenBank/DDBJ whole genome shotgun (WGS) entry which is preliminary data.</text>
</comment>
<accession>A0A4Z2F9J0</accession>
<gene>
    <name evidence="2" type="ORF">EYF80_052296</name>
</gene>
<evidence type="ECO:0000313" key="3">
    <source>
        <dbReference type="Proteomes" id="UP000314294"/>
    </source>
</evidence>
<sequence length="81" mass="8967">MPAGTSPLRGHSVLKVERPECILYESPEVLRSHSWRSRPPQKGHGEEKGRWRGGKPGGDRRGHRSTGWPGCVARTTHSSSN</sequence>
<reference evidence="2 3" key="1">
    <citation type="submission" date="2019-03" db="EMBL/GenBank/DDBJ databases">
        <title>First draft genome of Liparis tanakae, snailfish: a comprehensive survey of snailfish specific genes.</title>
        <authorList>
            <person name="Kim W."/>
            <person name="Song I."/>
            <person name="Jeong J.-H."/>
            <person name="Kim D."/>
            <person name="Kim S."/>
            <person name="Ryu S."/>
            <person name="Song J.Y."/>
            <person name="Lee S.K."/>
        </authorList>
    </citation>
    <scope>NUCLEOTIDE SEQUENCE [LARGE SCALE GENOMIC DNA]</scope>
    <source>
        <tissue evidence="2">Muscle</tissue>
    </source>
</reference>
<proteinExistence type="predicted"/>
<protein>
    <submittedName>
        <fullName evidence="2">Uncharacterized protein</fullName>
    </submittedName>
</protein>
<evidence type="ECO:0000313" key="2">
    <source>
        <dbReference type="EMBL" id="TNN37533.1"/>
    </source>
</evidence>
<feature type="region of interest" description="Disordered" evidence="1">
    <location>
        <begin position="28"/>
        <end position="81"/>
    </location>
</feature>
<evidence type="ECO:0000256" key="1">
    <source>
        <dbReference type="SAM" id="MobiDB-lite"/>
    </source>
</evidence>
<dbReference type="EMBL" id="SRLO01001474">
    <property type="protein sequence ID" value="TNN37533.1"/>
    <property type="molecule type" value="Genomic_DNA"/>
</dbReference>
<dbReference type="AlphaFoldDB" id="A0A4Z2F9J0"/>
<organism evidence="2 3">
    <name type="scientific">Liparis tanakae</name>
    <name type="common">Tanaka's snailfish</name>
    <dbReference type="NCBI Taxonomy" id="230148"/>
    <lineage>
        <taxon>Eukaryota</taxon>
        <taxon>Metazoa</taxon>
        <taxon>Chordata</taxon>
        <taxon>Craniata</taxon>
        <taxon>Vertebrata</taxon>
        <taxon>Euteleostomi</taxon>
        <taxon>Actinopterygii</taxon>
        <taxon>Neopterygii</taxon>
        <taxon>Teleostei</taxon>
        <taxon>Neoteleostei</taxon>
        <taxon>Acanthomorphata</taxon>
        <taxon>Eupercaria</taxon>
        <taxon>Perciformes</taxon>
        <taxon>Cottioidei</taxon>
        <taxon>Cottales</taxon>
        <taxon>Liparidae</taxon>
        <taxon>Liparis</taxon>
    </lineage>
</organism>
<keyword evidence="3" id="KW-1185">Reference proteome</keyword>